<gene>
    <name evidence="7" type="ORF">EAH89_00640</name>
</gene>
<dbReference type="PROSITE" id="PS50035">
    <property type="entry name" value="PLD"/>
    <property type="match status" value="2"/>
</dbReference>
<dbReference type="SUPFAM" id="SSF56024">
    <property type="entry name" value="Phospholipase D/nuclease"/>
    <property type="match status" value="2"/>
</dbReference>
<dbReference type="CDD" id="cd09110">
    <property type="entry name" value="PLDc_CLS_1"/>
    <property type="match status" value="1"/>
</dbReference>
<keyword evidence="8" id="KW-1185">Reference proteome</keyword>
<evidence type="ECO:0000256" key="1">
    <source>
        <dbReference type="ARBA" id="ARBA00003145"/>
    </source>
</evidence>
<dbReference type="InterPro" id="IPR001736">
    <property type="entry name" value="PLipase_D/transphosphatidylase"/>
</dbReference>
<dbReference type="Gene3D" id="3.30.870.10">
    <property type="entry name" value="Endonuclease Chain A"/>
    <property type="match status" value="2"/>
</dbReference>
<organism evidence="7 8">
    <name type="scientific">Muricoccus nepalensis</name>
    <dbReference type="NCBI Taxonomy" id="1854500"/>
    <lineage>
        <taxon>Bacteria</taxon>
        <taxon>Pseudomonadati</taxon>
        <taxon>Pseudomonadota</taxon>
        <taxon>Alphaproteobacteria</taxon>
        <taxon>Acetobacterales</taxon>
        <taxon>Roseomonadaceae</taxon>
        <taxon>Muricoccus</taxon>
    </lineage>
</organism>
<name>A0A502GFM5_9PROT</name>
<dbReference type="PROSITE" id="PS51257">
    <property type="entry name" value="PROKAR_LIPOPROTEIN"/>
    <property type="match status" value="1"/>
</dbReference>
<proteinExistence type="predicted"/>
<evidence type="ECO:0000256" key="3">
    <source>
        <dbReference type="ARBA" id="ARBA00018392"/>
    </source>
</evidence>
<evidence type="ECO:0000256" key="5">
    <source>
        <dbReference type="ARBA" id="ARBA00029594"/>
    </source>
</evidence>
<dbReference type="GO" id="GO:0016020">
    <property type="term" value="C:membrane"/>
    <property type="evidence" value="ECO:0007669"/>
    <property type="project" value="TreeGrafter"/>
</dbReference>
<dbReference type="InterPro" id="IPR025202">
    <property type="entry name" value="PLD-like_dom"/>
</dbReference>
<comment type="function">
    <text evidence="1">Could be a virulence factor.</text>
</comment>
<dbReference type="PANTHER" id="PTHR21248">
    <property type="entry name" value="CARDIOLIPIN SYNTHASE"/>
    <property type="match status" value="1"/>
</dbReference>
<dbReference type="AlphaFoldDB" id="A0A502GFM5"/>
<dbReference type="GO" id="GO:0008808">
    <property type="term" value="F:cardiolipin synthase activity"/>
    <property type="evidence" value="ECO:0007669"/>
    <property type="project" value="TreeGrafter"/>
</dbReference>
<evidence type="ECO:0000256" key="2">
    <source>
        <dbReference type="ARBA" id="ARBA00004613"/>
    </source>
</evidence>
<comment type="caution">
    <text evidence="7">The sequence shown here is derived from an EMBL/GenBank/DDBJ whole genome shotgun (WGS) entry which is preliminary data.</text>
</comment>
<reference evidence="7 8" key="1">
    <citation type="journal article" date="2019" name="Environ. Microbiol.">
        <title>Species interactions and distinct microbial communities in high Arctic permafrost affected cryosols are associated with the CH4 and CO2 gas fluxes.</title>
        <authorList>
            <person name="Altshuler I."/>
            <person name="Hamel J."/>
            <person name="Turney S."/>
            <person name="Magnuson E."/>
            <person name="Levesque R."/>
            <person name="Greer C."/>
            <person name="Whyte L.G."/>
        </authorList>
    </citation>
    <scope>NUCLEOTIDE SEQUENCE [LARGE SCALE GENOMIC DNA]</scope>
    <source>
        <strain evidence="7 8">S9.3B</strain>
    </source>
</reference>
<dbReference type="CDD" id="cd09159">
    <property type="entry name" value="PLDc_ybhO_like_2"/>
    <property type="match status" value="1"/>
</dbReference>
<dbReference type="RefSeq" id="WP_140880836.1">
    <property type="nucleotide sequence ID" value="NZ_RCZP01000001.1"/>
</dbReference>
<keyword evidence="4" id="KW-0964">Secreted</keyword>
<evidence type="ECO:0000313" key="8">
    <source>
        <dbReference type="Proteomes" id="UP000317078"/>
    </source>
</evidence>
<dbReference type="GO" id="GO:0032049">
    <property type="term" value="P:cardiolipin biosynthetic process"/>
    <property type="evidence" value="ECO:0007669"/>
    <property type="project" value="UniProtKB-ARBA"/>
</dbReference>
<comment type="subcellular location">
    <subcellularLocation>
        <location evidence="2">Secreted</location>
    </subcellularLocation>
</comment>
<sequence length="433" mass="46419">MNRPPPAAIPLLALLGAAALGGCVSAPTPGVSRDLLAASAAARPGDSIDLIRRQGERFAGVPFVDGNRVDLLVDGPATFAALSEAIRGARTRIDMESYEFDEAAGGRFADLLLAARARGVEVNLVYDAWGAVETSKAFFDRLRAGGVRVLEFNPLRPNERVPVALNKRDHRKLLLVDGRIAITGGVNISRVYHNAPQPAGADAEDQAWRDTDVRIEGPVVAQFSRYFMETWRQQNGSPIAEPPPAPRGPVGNVTVQAIDGAPDSDQPLIYRTLLAAIALAQKSIHLTTGFFVPTPDLSRALIAAARRGVDVQIVVPGQSDSNAAVAAGRAGYDELLEAGVRIHERQGRVLHAKTAVVDGAWSAVGSSNLDWRSTVWNNEIDAIILGEEFGGRMEALFQRDVAASHRIDLEAWRARGLGPRLQELGAKLVETLL</sequence>
<dbReference type="PANTHER" id="PTHR21248:SF22">
    <property type="entry name" value="PHOSPHOLIPASE D"/>
    <property type="match status" value="1"/>
</dbReference>
<evidence type="ECO:0000313" key="7">
    <source>
        <dbReference type="EMBL" id="TPG61107.1"/>
    </source>
</evidence>
<protein>
    <recommendedName>
        <fullName evidence="3">Phospholipase D</fullName>
    </recommendedName>
    <alternativeName>
        <fullName evidence="5">Choline phosphatase</fullName>
    </alternativeName>
</protein>
<dbReference type="SMART" id="SM00155">
    <property type="entry name" value="PLDc"/>
    <property type="match status" value="2"/>
</dbReference>
<feature type="domain" description="PLD phosphodiesterase" evidence="6">
    <location>
        <begin position="346"/>
        <end position="373"/>
    </location>
</feature>
<evidence type="ECO:0000259" key="6">
    <source>
        <dbReference type="PROSITE" id="PS50035"/>
    </source>
</evidence>
<dbReference type="Pfam" id="PF13091">
    <property type="entry name" value="PLDc_2"/>
    <property type="match status" value="2"/>
</dbReference>
<dbReference type="OrthoDB" id="9762009at2"/>
<dbReference type="Proteomes" id="UP000317078">
    <property type="component" value="Unassembled WGS sequence"/>
</dbReference>
<dbReference type="GO" id="GO:0005576">
    <property type="term" value="C:extracellular region"/>
    <property type="evidence" value="ECO:0007669"/>
    <property type="project" value="UniProtKB-SubCell"/>
</dbReference>
<evidence type="ECO:0000256" key="4">
    <source>
        <dbReference type="ARBA" id="ARBA00022525"/>
    </source>
</evidence>
<accession>A0A502GFM5</accession>
<feature type="domain" description="PLD phosphodiesterase" evidence="6">
    <location>
        <begin position="165"/>
        <end position="192"/>
    </location>
</feature>
<dbReference type="EMBL" id="RCZP01000001">
    <property type="protein sequence ID" value="TPG61107.1"/>
    <property type="molecule type" value="Genomic_DNA"/>
</dbReference>